<dbReference type="CDD" id="cd18547">
    <property type="entry name" value="ABC_6TM_Tm288_like"/>
    <property type="match status" value="1"/>
</dbReference>
<dbReference type="GO" id="GO:0140359">
    <property type="term" value="F:ABC-type transporter activity"/>
    <property type="evidence" value="ECO:0007669"/>
    <property type="project" value="InterPro"/>
</dbReference>
<dbReference type="PROSITE" id="PS50929">
    <property type="entry name" value="ABC_TM1F"/>
    <property type="match status" value="1"/>
</dbReference>
<dbReference type="PROSITE" id="PS50893">
    <property type="entry name" value="ABC_TRANSPORTER_2"/>
    <property type="match status" value="1"/>
</dbReference>
<gene>
    <name evidence="11" type="ORF">AWM72_03685</name>
    <name evidence="12" type="ORF">CYJ28_08045</name>
</gene>
<reference evidence="11 13" key="1">
    <citation type="journal article" date="2016" name="Genome Announc.">
        <title>Complete Genome Sequences of Aerococcus christensenii CCUG 28831T, Aerococcus sanguinicola CCUG 43001T, Aerococcus urinae CCUG 36881T, Aerococcus urinaeequi CCUG 28094T, Aerococcus urinaehominis CCUG 42038 BT, and Aerococcus viridans CCUG 4311T.</title>
        <authorList>
            <person name="Carkaci D."/>
            <person name="Dargis R."/>
            <person name="Nielsen X.C."/>
            <person name="Skovgaard O."/>
            <person name="Fuursted K."/>
            <person name="Christensen J.J."/>
        </authorList>
    </citation>
    <scope>NUCLEOTIDE SEQUENCE [LARGE SCALE GENOMIC DNA]</scope>
    <source>
        <strain evidence="11 13">CCUG43001</strain>
    </source>
</reference>
<dbReference type="InterPro" id="IPR003439">
    <property type="entry name" value="ABC_transporter-like_ATP-bd"/>
</dbReference>
<dbReference type="Pfam" id="PF00005">
    <property type="entry name" value="ABC_tran"/>
    <property type="match status" value="1"/>
</dbReference>
<dbReference type="GeneID" id="92903172"/>
<dbReference type="Proteomes" id="UP000234239">
    <property type="component" value="Unassembled WGS sequence"/>
</dbReference>
<feature type="transmembrane region" description="Helical" evidence="8">
    <location>
        <begin position="277"/>
        <end position="297"/>
    </location>
</feature>
<feature type="domain" description="ABC transporter" evidence="9">
    <location>
        <begin position="359"/>
        <end position="595"/>
    </location>
</feature>
<dbReference type="PROSITE" id="PS00211">
    <property type="entry name" value="ABC_TRANSPORTER_1"/>
    <property type="match status" value="1"/>
</dbReference>
<dbReference type="InterPro" id="IPR039421">
    <property type="entry name" value="Type_1_exporter"/>
</dbReference>
<dbReference type="SMART" id="SM00382">
    <property type="entry name" value="AAA"/>
    <property type="match status" value="1"/>
</dbReference>
<protein>
    <submittedName>
        <fullName evidence="11 12">ABC transporter ATP-binding protein</fullName>
    </submittedName>
</protein>
<evidence type="ECO:0000313" key="11">
    <source>
        <dbReference type="EMBL" id="AMB93921.1"/>
    </source>
</evidence>
<evidence type="ECO:0000256" key="2">
    <source>
        <dbReference type="ARBA" id="ARBA00022448"/>
    </source>
</evidence>
<keyword evidence="2" id="KW-0813">Transport</keyword>
<dbReference type="KEGG" id="asan:AWM72_03685"/>
<evidence type="ECO:0000256" key="6">
    <source>
        <dbReference type="ARBA" id="ARBA00022989"/>
    </source>
</evidence>
<dbReference type="Gene3D" id="1.20.1560.10">
    <property type="entry name" value="ABC transporter type 1, transmembrane domain"/>
    <property type="match status" value="1"/>
</dbReference>
<dbReference type="GO" id="GO:0005524">
    <property type="term" value="F:ATP binding"/>
    <property type="evidence" value="ECO:0007669"/>
    <property type="project" value="UniProtKB-KW"/>
</dbReference>
<feature type="transmembrane region" description="Helical" evidence="8">
    <location>
        <begin position="80"/>
        <end position="100"/>
    </location>
</feature>
<dbReference type="OrthoDB" id="9770415at2"/>
<dbReference type="FunFam" id="3.40.50.300:FF:000287">
    <property type="entry name" value="Multidrug ABC transporter ATP-binding protein"/>
    <property type="match status" value="1"/>
</dbReference>
<comment type="subcellular location">
    <subcellularLocation>
        <location evidence="1">Cell membrane</location>
        <topology evidence="1">Multi-pass membrane protein</topology>
    </subcellularLocation>
</comment>
<dbReference type="Proteomes" id="UP000069912">
    <property type="component" value="Chromosome"/>
</dbReference>
<dbReference type="Gene3D" id="3.40.50.300">
    <property type="entry name" value="P-loop containing nucleotide triphosphate hydrolases"/>
    <property type="match status" value="1"/>
</dbReference>
<name>A0A109RDE5_9LACT</name>
<evidence type="ECO:0000256" key="4">
    <source>
        <dbReference type="ARBA" id="ARBA00022741"/>
    </source>
</evidence>
<keyword evidence="4" id="KW-0547">Nucleotide-binding</keyword>
<sequence>MSKEVKPRSTFSALRKLIRFLGRYKYTFFAVIFFSVFASVTEIFAPKILGGATTLIADGVSQGLQEVNGQMRYVIDFEGIVSILIKVAILYLLTGLGRYLQNFLLSKAVQGTISELRQAMRDKLNRLPISTLDQTPNGEILSRAINDIENIAATLQQNISQAIMSTTLFIGVAIMIVSISPRIGGMMLGAVALTIVMVSFITPISQRLFANQQRLQGSINGLIEEDYNGQIEIKAFNQQKHKLEKFEEETESYYNTSQKAQFISGIMFPSVNFIRNVGYVLIALVGGVSVVNGHMSLGNVQALMQYNPQLFQPVSQLSSIVNQIQSTLASAERIFEFLELDDMEIVESGLAPQESDYKVSFQDVQFGYDPDQMILKDFSLDVKPGQMVAIVGPTGAGKTTLINLLERFYEVNDGSIRIDGVDIRDYSRDDVRHQMGMVLQDTWLFRGSIYDNIAYGAQGRVPEPEEVYSAAKTAHVDDFVKKLPDGYDTIINEDASNISQGQRQLITIARALVATPDILILDEATSNIDTRTEKLIQQATDKLLKGRTSFVIAHRLSTIQDADQIIVLDAGRIIEKGNHDELMAKQGFYYALYNAQFSQAS</sequence>
<dbReference type="InterPro" id="IPR011527">
    <property type="entry name" value="ABC1_TM_dom"/>
</dbReference>
<keyword evidence="6 8" id="KW-1133">Transmembrane helix</keyword>
<proteinExistence type="predicted"/>
<evidence type="ECO:0000256" key="3">
    <source>
        <dbReference type="ARBA" id="ARBA00022692"/>
    </source>
</evidence>
<evidence type="ECO:0000259" key="9">
    <source>
        <dbReference type="PROSITE" id="PS50893"/>
    </source>
</evidence>
<dbReference type="InterPro" id="IPR036640">
    <property type="entry name" value="ABC1_TM_sf"/>
</dbReference>
<reference evidence="13" key="2">
    <citation type="submission" date="2016-01" db="EMBL/GenBank/DDBJ databases">
        <title>Six Aerococcus type strain genome sequencing and assembly using PacBio and Illumina Hiseq.</title>
        <authorList>
            <person name="Carkaci D."/>
            <person name="Dargis R."/>
            <person name="Nielsen X.C."/>
            <person name="Skovgaard O."/>
            <person name="Fuursted K."/>
            <person name="Christensen J.J."/>
        </authorList>
    </citation>
    <scope>NUCLEOTIDE SEQUENCE [LARGE SCALE GENOMIC DNA]</scope>
    <source>
        <strain evidence="13">CCUG43001</strain>
    </source>
</reference>
<evidence type="ECO:0000313" key="14">
    <source>
        <dbReference type="Proteomes" id="UP000234239"/>
    </source>
</evidence>
<evidence type="ECO:0000313" key="13">
    <source>
        <dbReference type="Proteomes" id="UP000069912"/>
    </source>
</evidence>
<keyword evidence="13" id="KW-1185">Reference proteome</keyword>
<keyword evidence="3 8" id="KW-0812">Transmembrane</keyword>
<keyword evidence="5 11" id="KW-0067">ATP-binding</keyword>
<dbReference type="SUPFAM" id="SSF52540">
    <property type="entry name" value="P-loop containing nucleoside triphosphate hydrolases"/>
    <property type="match status" value="1"/>
</dbReference>
<feature type="transmembrane region" description="Helical" evidence="8">
    <location>
        <begin position="186"/>
        <end position="204"/>
    </location>
</feature>
<dbReference type="PANTHER" id="PTHR24221:SF499">
    <property type="entry name" value="FATTY ACID ABC TRANSPORTER ATP-BINDING_PERMEASE PROTEIN"/>
    <property type="match status" value="1"/>
</dbReference>
<reference evidence="12 14" key="3">
    <citation type="submission" date="2017-12" db="EMBL/GenBank/DDBJ databases">
        <title>Phylogenetic diversity of female urinary microbiome.</title>
        <authorList>
            <person name="Thomas-White K."/>
            <person name="Wolfe A.J."/>
        </authorList>
    </citation>
    <scope>NUCLEOTIDE SEQUENCE [LARGE SCALE GENOMIC DNA]</scope>
    <source>
        <strain evidence="12 14">UMB0139</strain>
    </source>
</reference>
<evidence type="ECO:0000313" key="12">
    <source>
        <dbReference type="EMBL" id="PKZ21128.1"/>
    </source>
</evidence>
<evidence type="ECO:0000256" key="5">
    <source>
        <dbReference type="ARBA" id="ARBA00022840"/>
    </source>
</evidence>
<dbReference type="PANTHER" id="PTHR24221">
    <property type="entry name" value="ATP-BINDING CASSETTE SUB-FAMILY B"/>
    <property type="match status" value="1"/>
</dbReference>
<evidence type="ECO:0000259" key="10">
    <source>
        <dbReference type="PROSITE" id="PS50929"/>
    </source>
</evidence>
<dbReference type="GO" id="GO:0016887">
    <property type="term" value="F:ATP hydrolysis activity"/>
    <property type="evidence" value="ECO:0007669"/>
    <property type="project" value="InterPro"/>
</dbReference>
<feature type="domain" description="ABC transmembrane type-1" evidence="10">
    <location>
        <begin position="29"/>
        <end position="326"/>
    </location>
</feature>
<dbReference type="InterPro" id="IPR003593">
    <property type="entry name" value="AAA+_ATPase"/>
</dbReference>
<evidence type="ECO:0000256" key="8">
    <source>
        <dbReference type="SAM" id="Phobius"/>
    </source>
</evidence>
<evidence type="ECO:0000256" key="7">
    <source>
        <dbReference type="ARBA" id="ARBA00023136"/>
    </source>
</evidence>
<feature type="transmembrane region" description="Helical" evidence="8">
    <location>
        <begin position="26"/>
        <end position="45"/>
    </location>
</feature>
<dbReference type="EMBL" id="CP014160">
    <property type="protein sequence ID" value="AMB93921.1"/>
    <property type="molecule type" value="Genomic_DNA"/>
</dbReference>
<dbReference type="SUPFAM" id="SSF90123">
    <property type="entry name" value="ABC transporter transmembrane region"/>
    <property type="match status" value="1"/>
</dbReference>
<dbReference type="Pfam" id="PF00664">
    <property type="entry name" value="ABC_membrane"/>
    <property type="match status" value="1"/>
</dbReference>
<dbReference type="InterPro" id="IPR017871">
    <property type="entry name" value="ABC_transporter-like_CS"/>
</dbReference>
<dbReference type="EMBL" id="PKGY01000004">
    <property type="protein sequence ID" value="PKZ21128.1"/>
    <property type="molecule type" value="Genomic_DNA"/>
</dbReference>
<evidence type="ECO:0000256" key="1">
    <source>
        <dbReference type="ARBA" id="ARBA00004651"/>
    </source>
</evidence>
<organism evidence="11 13">
    <name type="scientific">Aerococcus sanguinicola</name>
    <dbReference type="NCBI Taxonomy" id="119206"/>
    <lineage>
        <taxon>Bacteria</taxon>
        <taxon>Bacillati</taxon>
        <taxon>Bacillota</taxon>
        <taxon>Bacilli</taxon>
        <taxon>Lactobacillales</taxon>
        <taxon>Aerococcaceae</taxon>
        <taxon>Aerococcus</taxon>
    </lineage>
</organism>
<dbReference type="RefSeq" id="WP_067973348.1">
    <property type="nucleotide sequence ID" value="NZ_CAJHKM010000005.1"/>
</dbReference>
<dbReference type="AlphaFoldDB" id="A0A109RDE5"/>
<dbReference type="InterPro" id="IPR027417">
    <property type="entry name" value="P-loop_NTPase"/>
</dbReference>
<keyword evidence="7 8" id="KW-0472">Membrane</keyword>
<dbReference type="CDD" id="cd03254">
    <property type="entry name" value="ABCC_Glucan_exporter_like"/>
    <property type="match status" value="1"/>
</dbReference>
<feature type="transmembrane region" description="Helical" evidence="8">
    <location>
        <begin position="162"/>
        <end position="180"/>
    </location>
</feature>
<dbReference type="GO" id="GO:0005886">
    <property type="term" value="C:plasma membrane"/>
    <property type="evidence" value="ECO:0007669"/>
    <property type="project" value="UniProtKB-SubCell"/>
</dbReference>
<accession>A0A109RDE5</accession>